<dbReference type="RefSeq" id="XP_008075273.1">
    <property type="nucleotide sequence ID" value="XM_008077082.1"/>
</dbReference>
<dbReference type="EMBL" id="GL877454">
    <property type="protein sequence ID" value="ELA46254.1"/>
    <property type="molecule type" value="Genomic_DNA"/>
</dbReference>
<feature type="domain" description="Thioredoxin" evidence="2">
    <location>
        <begin position="1"/>
        <end position="111"/>
    </location>
</feature>
<dbReference type="Pfam" id="PF00085">
    <property type="entry name" value="Thioredoxin"/>
    <property type="match status" value="1"/>
</dbReference>
<dbReference type="OMA" id="MYVDEFE"/>
<dbReference type="GeneID" id="19880127"/>
<dbReference type="GO" id="GO:0045454">
    <property type="term" value="P:cell redox homeostasis"/>
    <property type="evidence" value="ECO:0007669"/>
    <property type="project" value="TreeGrafter"/>
</dbReference>
<dbReference type="STRING" id="948595.L2GRJ0"/>
<evidence type="ECO:0000313" key="4">
    <source>
        <dbReference type="Proteomes" id="UP000011081"/>
    </source>
</evidence>
<protein>
    <recommendedName>
        <fullName evidence="2">Thioredoxin domain-containing protein</fullName>
    </recommendedName>
</protein>
<keyword evidence="4" id="KW-1185">Reference proteome</keyword>
<dbReference type="AlphaFoldDB" id="L2GRJ0"/>
<dbReference type="PANTHER" id="PTHR43601">
    <property type="entry name" value="THIOREDOXIN, MITOCHONDRIAL"/>
    <property type="match status" value="1"/>
</dbReference>
<dbReference type="PROSITE" id="PS51352">
    <property type="entry name" value="THIOREDOXIN_2"/>
    <property type="match status" value="1"/>
</dbReference>
<dbReference type="VEuPathDB" id="MicrosporidiaDB:VCUG_02263"/>
<dbReference type="InterPro" id="IPR036249">
    <property type="entry name" value="Thioredoxin-like_sf"/>
</dbReference>
<evidence type="ECO:0000256" key="1">
    <source>
        <dbReference type="ARBA" id="ARBA00008987"/>
    </source>
</evidence>
<accession>L2GRJ0</accession>
<dbReference type="PANTHER" id="PTHR43601:SF3">
    <property type="entry name" value="THIOREDOXIN, MITOCHONDRIAL"/>
    <property type="match status" value="1"/>
</dbReference>
<evidence type="ECO:0000313" key="3">
    <source>
        <dbReference type="EMBL" id="ELA46254.1"/>
    </source>
</evidence>
<proteinExistence type="inferred from homology"/>
<dbReference type="InterPro" id="IPR013766">
    <property type="entry name" value="Thioredoxin_domain"/>
</dbReference>
<dbReference type="SUPFAM" id="SSF52833">
    <property type="entry name" value="Thioredoxin-like"/>
    <property type="match status" value="1"/>
</dbReference>
<sequence>MSAEIQQISTIASLLDLKTAAKSMKKPLILKFTAPFCNPCKIMAEELKKYKGRDIALVNIDVRENVELMKHFGVRAVPYCCVLDEECAVVRDRSGLMYVDEFERFVEGTDEREL</sequence>
<dbReference type="Proteomes" id="UP000011081">
    <property type="component" value="Unassembled WGS sequence"/>
</dbReference>
<dbReference type="Gene3D" id="3.40.30.10">
    <property type="entry name" value="Glutaredoxin"/>
    <property type="match status" value="1"/>
</dbReference>
<organism evidence="3 4">
    <name type="scientific">Vavraia culicis (isolate floridensis)</name>
    <name type="common">Microsporidian parasite</name>
    <dbReference type="NCBI Taxonomy" id="948595"/>
    <lineage>
        <taxon>Eukaryota</taxon>
        <taxon>Fungi</taxon>
        <taxon>Fungi incertae sedis</taxon>
        <taxon>Microsporidia</taxon>
        <taxon>Pleistophoridae</taxon>
        <taxon>Vavraia</taxon>
    </lineage>
</organism>
<dbReference type="OrthoDB" id="10263751at2759"/>
<dbReference type="CDD" id="cd02947">
    <property type="entry name" value="TRX_family"/>
    <property type="match status" value="1"/>
</dbReference>
<dbReference type="InParanoid" id="L2GRJ0"/>
<name>L2GRJ0_VAVCU</name>
<evidence type="ECO:0000259" key="2">
    <source>
        <dbReference type="PROSITE" id="PS51352"/>
    </source>
</evidence>
<dbReference type="HOGENOM" id="CLU_170543_0_0_1"/>
<gene>
    <name evidence="3" type="ORF">VCUG_02263</name>
</gene>
<reference evidence="4" key="1">
    <citation type="submission" date="2011-03" db="EMBL/GenBank/DDBJ databases">
        <title>The genome sequence of Vavraia culicis strain floridensis.</title>
        <authorList>
            <consortium name="The Broad Institute Genome Sequencing Platform"/>
            <person name="Cuomo C."/>
            <person name="Becnel J."/>
            <person name="Sanscrainte N."/>
            <person name="Young S.K."/>
            <person name="Zeng Q."/>
            <person name="Gargeya S."/>
            <person name="Fitzgerald M."/>
            <person name="Haas B."/>
            <person name="Abouelleil A."/>
            <person name="Alvarado L."/>
            <person name="Arachchi H.M."/>
            <person name="Berlin A."/>
            <person name="Chapman S.B."/>
            <person name="Gearin G."/>
            <person name="Goldberg J."/>
            <person name="Griggs A."/>
            <person name="Gujja S."/>
            <person name="Hansen M."/>
            <person name="Heiman D."/>
            <person name="Howarth C."/>
            <person name="Larimer J."/>
            <person name="Lui A."/>
            <person name="MacDonald P.J.P."/>
            <person name="McCowen C."/>
            <person name="Montmayeur A."/>
            <person name="Murphy C."/>
            <person name="Neiman D."/>
            <person name="Pearson M."/>
            <person name="Priest M."/>
            <person name="Roberts A."/>
            <person name="Saif S."/>
            <person name="Shea T."/>
            <person name="Sisk P."/>
            <person name="Stolte C."/>
            <person name="Sykes S."/>
            <person name="Wortman J."/>
            <person name="Nusbaum C."/>
            <person name="Birren B."/>
        </authorList>
    </citation>
    <scope>NUCLEOTIDE SEQUENCE [LARGE SCALE GENOMIC DNA]</scope>
    <source>
        <strain evidence="4">floridensis</strain>
    </source>
</reference>
<comment type="similarity">
    <text evidence="1">Belongs to the thioredoxin family.</text>
</comment>